<dbReference type="AlphaFoldDB" id="A0A9W4KIN3"/>
<protein>
    <submittedName>
        <fullName evidence="2">Uncharacterized protein</fullName>
    </submittedName>
</protein>
<accession>A0A9W4KIN3</accession>
<proteinExistence type="predicted"/>
<feature type="region of interest" description="Disordered" evidence="1">
    <location>
        <begin position="1"/>
        <end position="65"/>
    </location>
</feature>
<feature type="compositionally biased region" description="Basic residues" evidence="1">
    <location>
        <begin position="1"/>
        <end position="11"/>
    </location>
</feature>
<comment type="caution">
    <text evidence="2">The sequence shown here is derived from an EMBL/GenBank/DDBJ whole genome shotgun (WGS) entry which is preliminary data.</text>
</comment>
<dbReference type="EMBL" id="CAJVRC010000902">
    <property type="protein sequence ID" value="CAG8909516.1"/>
    <property type="molecule type" value="Genomic_DNA"/>
</dbReference>
<dbReference type="OrthoDB" id="4757095at2759"/>
<gene>
    <name evidence="2" type="ORF">PEGY_LOCUS10310</name>
</gene>
<feature type="compositionally biased region" description="Pro residues" evidence="1">
    <location>
        <begin position="24"/>
        <end position="33"/>
    </location>
</feature>
<keyword evidence="3" id="KW-1185">Reference proteome</keyword>
<sequence>MGKKPGQRKIQFKVTTEKTIRLQPPRPVTPPFPENKDLKQVPPTSRGLRSPSKQREKQSTFQQTQSPLFKCPPTEVRLLIWEHYLCSRMLHIVRPNQHKWKRSRKQIVRIFCSEPRNLCPHSHHCWGRLARRPVGNCITPMNYGPYYHENSEWRFETRTVDFVPLL</sequence>
<evidence type="ECO:0000256" key="1">
    <source>
        <dbReference type="SAM" id="MobiDB-lite"/>
    </source>
</evidence>
<name>A0A9W4KIN3_9EURO</name>
<reference evidence="2" key="1">
    <citation type="submission" date="2021-07" db="EMBL/GenBank/DDBJ databases">
        <authorList>
            <person name="Branca A.L. A."/>
        </authorList>
    </citation>
    <scope>NUCLEOTIDE SEQUENCE</scope>
</reference>
<organism evidence="2 3">
    <name type="scientific">Penicillium egyptiacum</name>
    <dbReference type="NCBI Taxonomy" id="1303716"/>
    <lineage>
        <taxon>Eukaryota</taxon>
        <taxon>Fungi</taxon>
        <taxon>Dikarya</taxon>
        <taxon>Ascomycota</taxon>
        <taxon>Pezizomycotina</taxon>
        <taxon>Eurotiomycetes</taxon>
        <taxon>Eurotiomycetidae</taxon>
        <taxon>Eurotiales</taxon>
        <taxon>Aspergillaceae</taxon>
        <taxon>Penicillium</taxon>
    </lineage>
</organism>
<evidence type="ECO:0000313" key="2">
    <source>
        <dbReference type="EMBL" id="CAG8909516.1"/>
    </source>
</evidence>
<evidence type="ECO:0000313" key="3">
    <source>
        <dbReference type="Proteomes" id="UP001154252"/>
    </source>
</evidence>
<dbReference type="Proteomes" id="UP001154252">
    <property type="component" value="Unassembled WGS sequence"/>
</dbReference>